<name>A0A380BJY4_9GAMM</name>
<keyword evidence="1" id="KW-1133">Transmembrane helix</keyword>
<dbReference type="EMBL" id="UGYO01000002">
    <property type="protein sequence ID" value="SUJ02117.1"/>
    <property type="molecule type" value="Genomic_DNA"/>
</dbReference>
<gene>
    <name evidence="3" type="ORF">NCTC10738_03449</name>
</gene>
<dbReference type="InterPro" id="IPR025738">
    <property type="entry name" value="BatD"/>
</dbReference>
<dbReference type="PANTHER" id="PTHR40940">
    <property type="entry name" value="PROTEIN BATD-RELATED"/>
    <property type="match status" value="1"/>
</dbReference>
<evidence type="ECO:0008006" key="5">
    <source>
        <dbReference type="Google" id="ProtNLM"/>
    </source>
</evidence>
<evidence type="ECO:0000256" key="2">
    <source>
        <dbReference type="SAM" id="SignalP"/>
    </source>
</evidence>
<evidence type="ECO:0000313" key="3">
    <source>
        <dbReference type="EMBL" id="SUJ02117.1"/>
    </source>
</evidence>
<evidence type="ECO:0000313" key="4">
    <source>
        <dbReference type="Proteomes" id="UP000254069"/>
    </source>
</evidence>
<keyword evidence="1" id="KW-0812">Transmembrane</keyword>
<reference evidence="3 4" key="1">
    <citation type="submission" date="2018-06" db="EMBL/GenBank/DDBJ databases">
        <authorList>
            <consortium name="Pathogen Informatics"/>
            <person name="Doyle S."/>
        </authorList>
    </citation>
    <scope>NUCLEOTIDE SEQUENCE [LARGE SCALE GENOMIC DNA]</scope>
    <source>
        <strain evidence="3 4">NCTC10738</strain>
    </source>
</reference>
<organism evidence="3 4">
    <name type="scientific">Shewanella algae</name>
    <dbReference type="NCBI Taxonomy" id="38313"/>
    <lineage>
        <taxon>Bacteria</taxon>
        <taxon>Pseudomonadati</taxon>
        <taxon>Pseudomonadota</taxon>
        <taxon>Gammaproteobacteria</taxon>
        <taxon>Alteromonadales</taxon>
        <taxon>Shewanellaceae</taxon>
        <taxon>Shewanella</taxon>
    </lineage>
</organism>
<dbReference type="RefSeq" id="WP_115390210.1">
    <property type="nucleotide sequence ID" value="NZ_JADZHC010000055.1"/>
</dbReference>
<dbReference type="Pfam" id="PF13584">
    <property type="entry name" value="BatD"/>
    <property type="match status" value="1"/>
</dbReference>
<feature type="chain" id="PRO_5016673137" description="Protein BatD" evidence="2">
    <location>
        <begin position="21"/>
        <end position="539"/>
    </location>
</feature>
<dbReference type="PANTHER" id="PTHR40940:SF1">
    <property type="entry name" value="PROTEIN BATD"/>
    <property type="match status" value="1"/>
</dbReference>
<protein>
    <recommendedName>
        <fullName evidence="5">Protein BatD</fullName>
    </recommendedName>
</protein>
<dbReference type="Proteomes" id="UP000254069">
    <property type="component" value="Unassembled WGS sequence"/>
</dbReference>
<feature type="transmembrane region" description="Helical" evidence="1">
    <location>
        <begin position="401"/>
        <end position="421"/>
    </location>
</feature>
<dbReference type="AlphaFoldDB" id="A0A380BJY4"/>
<feature type="signal peptide" evidence="2">
    <location>
        <begin position="1"/>
        <end position="20"/>
    </location>
</feature>
<keyword evidence="4" id="KW-1185">Reference proteome</keyword>
<proteinExistence type="predicted"/>
<sequence>MVTRLIPLLLLCLLPLKALALTQLQASVDRNPVTESEYFMLSVLADDELEAQALDTSALLKDFIVGRTSVSRSTQIINFDARKETRWQVMLAPKTTGQVTIPALSIDGVSSDAIELKVMPAGSRPEAQKNLFLRTSISAKEAYVGQLLTYKVKLFLAVELQRGVLSAPSISGAQIKQLGEDKESSEIVNGRRFRVIERSYGIIADEPGELAISGANFSGDVLVDTPRRGMFAFQESRPMQAQSDSMLVSIKPIPAEYHGDWLISDLVMLKEEWDDKQTFEVGRPITRNLTLLASNADETSLPELKLSLPDNLKSYPEKAQRKTFVRDNQLVSQLTQTIAIVPSKPGSYTLPEIKVPWWNPHLKQQEFALLPARTIQVAPAADMPQPTINQPAQEPGSSAGFWPWLTALFASLWLATCVLWLKARRQQAPTAPATVLQAQTSQTQPGLSQACQQGDLSQVFKALQQELSDIKGHSVTLDELPKLAPELAAVVAKIQASRYGRQSGDPGQHFPALLQAFERFKSQYSNAAGTASVLAPLNP</sequence>
<keyword evidence="2" id="KW-0732">Signal</keyword>
<accession>A0A380BJY4</accession>
<keyword evidence="1" id="KW-0472">Membrane</keyword>
<evidence type="ECO:0000256" key="1">
    <source>
        <dbReference type="SAM" id="Phobius"/>
    </source>
</evidence>